<evidence type="ECO:0000256" key="1">
    <source>
        <dbReference type="SAM" id="MobiDB-lite"/>
    </source>
</evidence>
<feature type="compositionally biased region" description="Basic and acidic residues" evidence="1">
    <location>
        <begin position="198"/>
        <end position="221"/>
    </location>
</feature>
<evidence type="ECO:0000313" key="2">
    <source>
        <dbReference type="EMBL" id="NIG61675.1"/>
    </source>
</evidence>
<protein>
    <submittedName>
        <fullName evidence="2">Not available</fullName>
    </submittedName>
</protein>
<sequence>MPPAGRTRVGRSPPDRSLRLQDLTATPGAGPPPAPGQRHERVGGGGTIGPDQGAPRAARAPGAQDHRPGAEPATPQKGESEPSRHIPTNETPPRCERERPQPSPAPSSGEGMNGRGAGIGRGRCVRLAGGTKAEPVAEPHRPAERESSAPGTLPPMYCRQARLAPRAAALPPPSPRASPGAIPAVGVDALEGGGGGHGAEERGRLARERSAERVRSEERKIPPQPTTGDRCKSLRRCLPAGPQPL</sequence>
<dbReference type="Proteomes" id="UP001165941">
    <property type="component" value="Unassembled WGS sequence"/>
</dbReference>
<comment type="caution">
    <text evidence="2">The sequence shown here is derived from an EMBL/GenBank/DDBJ whole genome shotgun (WGS) entry which is preliminary data.</text>
</comment>
<dbReference type="EMBL" id="PGGH01339972">
    <property type="protein sequence ID" value="NIG61675.1"/>
    <property type="molecule type" value="Genomic_DNA"/>
</dbReference>
<evidence type="ECO:0000313" key="3">
    <source>
        <dbReference type="Proteomes" id="UP001165941"/>
    </source>
</evidence>
<name>A0ABX0SDY8_PONBL</name>
<accession>A0ABX0SDY8</accession>
<keyword evidence="3" id="KW-1185">Reference proteome</keyword>
<feature type="region of interest" description="Disordered" evidence="1">
    <location>
        <begin position="1"/>
        <end position="245"/>
    </location>
</feature>
<reference evidence="2" key="1">
    <citation type="submission" date="2018-05" db="EMBL/GenBank/DDBJ databases">
        <authorList>
            <person name="Pedro S.L.S."/>
            <person name="Freitas R.C."/>
            <person name="Barreto A.S."/>
            <person name="Lima A.O.S."/>
        </authorList>
    </citation>
    <scope>NUCLEOTIDE SEQUENCE</scope>
    <source>
        <strain evidence="2">BP203</strain>
        <tissue evidence="2">Muscle</tissue>
    </source>
</reference>
<feature type="compositionally biased region" description="Gly residues" evidence="1">
    <location>
        <begin position="111"/>
        <end position="121"/>
    </location>
</feature>
<organism evidence="2 3">
    <name type="scientific">Pontoporia blainvillei</name>
    <name type="common">Franciscana</name>
    <name type="synonym">Delphinus blainvillei</name>
    <dbReference type="NCBI Taxonomy" id="48723"/>
    <lineage>
        <taxon>Eukaryota</taxon>
        <taxon>Metazoa</taxon>
        <taxon>Chordata</taxon>
        <taxon>Craniata</taxon>
        <taxon>Vertebrata</taxon>
        <taxon>Euteleostomi</taxon>
        <taxon>Mammalia</taxon>
        <taxon>Eutheria</taxon>
        <taxon>Laurasiatheria</taxon>
        <taxon>Artiodactyla</taxon>
        <taxon>Whippomorpha</taxon>
        <taxon>Cetacea</taxon>
        <taxon>Odontoceti</taxon>
        <taxon>Pontoporiidae</taxon>
        <taxon>Pontoporia</taxon>
    </lineage>
</organism>
<gene>
    <name evidence="2" type="ORF">BU61_10733</name>
</gene>
<feature type="compositionally biased region" description="Low complexity" evidence="1">
    <location>
        <begin position="177"/>
        <end position="190"/>
    </location>
</feature>
<proteinExistence type="predicted"/>
<feature type="compositionally biased region" description="Basic and acidic residues" evidence="1">
    <location>
        <begin position="135"/>
        <end position="147"/>
    </location>
</feature>
<feature type="compositionally biased region" description="Low complexity" evidence="1">
    <location>
        <begin position="49"/>
        <end position="63"/>
    </location>
</feature>